<evidence type="ECO:0000313" key="2">
    <source>
        <dbReference type="Proteomes" id="UP000217033"/>
    </source>
</evidence>
<dbReference type="Proteomes" id="UP000217033">
    <property type="component" value="Unassembled WGS sequence"/>
</dbReference>
<keyword evidence="2" id="KW-1185">Reference proteome</keyword>
<dbReference type="RefSeq" id="WP_084232851.1">
    <property type="nucleotide sequence ID" value="NZ_FWXE01000024.1"/>
</dbReference>
<proteinExistence type="predicted"/>
<organism evidence="1 2">
    <name type="scientific">Mycoplasmopsis agassizii</name>
    <dbReference type="NCBI Taxonomy" id="33922"/>
    <lineage>
        <taxon>Bacteria</taxon>
        <taxon>Bacillati</taxon>
        <taxon>Mycoplasmatota</taxon>
        <taxon>Mycoplasmoidales</taxon>
        <taxon>Metamycoplasmataceae</taxon>
        <taxon>Mycoplasmopsis</taxon>
    </lineage>
</organism>
<protein>
    <submittedName>
        <fullName evidence="1">Uncharacterized protein</fullName>
    </submittedName>
</protein>
<accession>A0ABX4H681</accession>
<name>A0ABX4H681_9BACT</name>
<evidence type="ECO:0000313" key="1">
    <source>
        <dbReference type="EMBL" id="PAF55376.1"/>
    </source>
</evidence>
<gene>
    <name evidence="1" type="ORF">CJF60_01650</name>
</gene>
<dbReference type="EMBL" id="NQMN01000001">
    <property type="protein sequence ID" value="PAF55376.1"/>
    <property type="molecule type" value="Genomic_DNA"/>
</dbReference>
<reference evidence="1" key="1">
    <citation type="submission" date="2017-08" db="EMBL/GenBank/DDBJ databases">
        <authorList>
            <person name="Alvarez-Ponce D."/>
            <person name="Weitzman C.L."/>
            <person name="Tillett R.L."/>
            <person name="Sandmeier F.C."/>
            <person name="Tracy C.R."/>
        </authorList>
    </citation>
    <scope>NUCLEOTIDE SEQUENCE [LARGE SCALE GENOMIC DNA]</scope>
    <source>
        <strain evidence="1">PS6</strain>
    </source>
</reference>
<sequence length="342" mass="39140">MLEKFTILKTKYKQHQEWANIMIFAEDKEKYFFLEIYDEASPYSNVNFEIKTDIKNFYTNSAVTYEVSKKFLHNNFVTVQLESNFKGSYFERDITVNKSLKIKQIDQNQQKQLIKEIETNLDNVLQSNIMQKHVEITKAGAKNDFTHADAETDALSEALDSAFEEQPKTEEKSKSFFGKIKEAISEKKKTKFHNMQEELAKKAETTFAEEPMEEVTTFKAIAKPSKTKNATLAKEIIEEAKVNEKSANSIASQVISSLKVLGYQKSQIDYAMKNIVLADTREKSIERAIVAIAQSPDVRTVKAETKDQNMSAQTSQIRLKKRAVAQASVTELQNERGLQNEQ</sequence>
<comment type="caution">
    <text evidence="1">The sequence shown here is derived from an EMBL/GenBank/DDBJ whole genome shotgun (WGS) entry which is preliminary data.</text>
</comment>